<name>A0A0M0HID3_VIBNE</name>
<comment type="caution">
    <text evidence="2">The sequence shown here is derived from an EMBL/GenBank/DDBJ whole genome shotgun (WGS) entry which is preliminary data.</text>
</comment>
<dbReference type="Proteomes" id="UP000037515">
    <property type="component" value="Unassembled WGS sequence"/>
</dbReference>
<gene>
    <name evidence="2" type="ORF">AKJ17_18490</name>
</gene>
<accession>A0A0M0HID3</accession>
<dbReference type="PATRIC" id="fig|693.5.peg.3763"/>
<evidence type="ECO:0000313" key="2">
    <source>
        <dbReference type="EMBL" id="KOO01830.1"/>
    </source>
</evidence>
<evidence type="ECO:0000256" key="1">
    <source>
        <dbReference type="SAM" id="MobiDB-lite"/>
    </source>
</evidence>
<reference evidence="3" key="1">
    <citation type="submission" date="2015-08" db="EMBL/GenBank/DDBJ databases">
        <title>Vibrio galatheae sp. nov., a novel member of the Vibrionaceae family isolated from the Solomon Islands.</title>
        <authorList>
            <person name="Giubergia S."/>
            <person name="Machado H."/>
            <person name="Mateiu R.V."/>
            <person name="Gram L."/>
        </authorList>
    </citation>
    <scope>NUCLEOTIDE SEQUENCE [LARGE SCALE GENOMIC DNA]</scope>
    <source>
        <strain evidence="3">DSM 19584</strain>
    </source>
</reference>
<sequence>MKLTTYFANTNFTYVEKLKSGADPKRLSLKPLGTHNAVENGLTTPKKSFEKTILQSRLSTSKSVSETENPTTKET</sequence>
<keyword evidence="3" id="KW-1185">Reference proteome</keyword>
<protein>
    <submittedName>
        <fullName evidence="2">Uncharacterized protein</fullName>
    </submittedName>
</protein>
<evidence type="ECO:0000313" key="3">
    <source>
        <dbReference type="Proteomes" id="UP000037515"/>
    </source>
</evidence>
<dbReference type="AlphaFoldDB" id="A0A0M0HID3"/>
<organism evidence="2 3">
    <name type="scientific">Vibrio nereis</name>
    <dbReference type="NCBI Taxonomy" id="693"/>
    <lineage>
        <taxon>Bacteria</taxon>
        <taxon>Pseudomonadati</taxon>
        <taxon>Pseudomonadota</taxon>
        <taxon>Gammaproteobacteria</taxon>
        <taxon>Vibrionales</taxon>
        <taxon>Vibrionaceae</taxon>
        <taxon>Vibrio</taxon>
    </lineage>
</organism>
<proteinExistence type="predicted"/>
<feature type="region of interest" description="Disordered" evidence="1">
    <location>
        <begin position="54"/>
        <end position="75"/>
    </location>
</feature>
<dbReference type="EMBL" id="LHPJ01000037">
    <property type="protein sequence ID" value="KOO01830.1"/>
    <property type="molecule type" value="Genomic_DNA"/>
</dbReference>